<dbReference type="Pfam" id="PF04061">
    <property type="entry name" value="ORMDL"/>
    <property type="match status" value="1"/>
</dbReference>
<evidence type="ECO:0000256" key="1">
    <source>
        <dbReference type="ARBA" id="ARBA00004141"/>
    </source>
</evidence>
<reference evidence="8" key="2">
    <citation type="submission" date="2012-11" db="EMBL/GenBank/DDBJ databases">
        <authorList>
            <person name="Kuo A."/>
            <person name="Curtis B.A."/>
            <person name="Tanifuji G."/>
            <person name="Burki F."/>
            <person name="Gruber A."/>
            <person name="Irimia M."/>
            <person name="Maruyama S."/>
            <person name="Arias M.C."/>
            <person name="Ball S.G."/>
            <person name="Gile G.H."/>
            <person name="Hirakawa Y."/>
            <person name="Hopkins J.F."/>
            <person name="Rensing S.A."/>
            <person name="Schmutz J."/>
            <person name="Symeonidi A."/>
            <person name="Elias M."/>
            <person name="Eveleigh R.J."/>
            <person name="Herman E.K."/>
            <person name="Klute M.J."/>
            <person name="Nakayama T."/>
            <person name="Obornik M."/>
            <person name="Reyes-Prieto A."/>
            <person name="Armbrust E.V."/>
            <person name="Aves S.J."/>
            <person name="Beiko R.G."/>
            <person name="Coutinho P."/>
            <person name="Dacks J.B."/>
            <person name="Durnford D.G."/>
            <person name="Fast N.M."/>
            <person name="Green B.R."/>
            <person name="Grisdale C."/>
            <person name="Hempe F."/>
            <person name="Henrissat B."/>
            <person name="Hoppner M.P."/>
            <person name="Ishida K.-I."/>
            <person name="Kim E."/>
            <person name="Koreny L."/>
            <person name="Kroth P.G."/>
            <person name="Liu Y."/>
            <person name="Malik S.-B."/>
            <person name="Maier U.G."/>
            <person name="McRose D."/>
            <person name="Mock T."/>
            <person name="Neilson J.A."/>
            <person name="Onodera N.T."/>
            <person name="Poole A.M."/>
            <person name="Pritham E.J."/>
            <person name="Richards T.A."/>
            <person name="Rocap G."/>
            <person name="Roy S.W."/>
            <person name="Sarai C."/>
            <person name="Schaack S."/>
            <person name="Shirato S."/>
            <person name="Slamovits C.H."/>
            <person name="Spencer D.F."/>
            <person name="Suzuki S."/>
            <person name="Worden A.Z."/>
            <person name="Zauner S."/>
            <person name="Barry K."/>
            <person name="Bell C."/>
            <person name="Bharti A.K."/>
            <person name="Crow J.A."/>
            <person name="Grimwood J."/>
            <person name="Kramer R."/>
            <person name="Lindquist E."/>
            <person name="Lucas S."/>
            <person name="Salamov A."/>
            <person name="McFadden G.I."/>
            <person name="Lane C.E."/>
            <person name="Keeling P.J."/>
            <person name="Gray M.W."/>
            <person name="Grigoriev I.V."/>
            <person name="Archibald J.M."/>
        </authorList>
    </citation>
    <scope>NUCLEOTIDE SEQUENCE</scope>
    <source>
        <strain evidence="8">CCMP2712</strain>
    </source>
</reference>
<dbReference type="HOGENOM" id="CLU_072117_3_1_1"/>
<dbReference type="Proteomes" id="UP000011087">
    <property type="component" value="Unassembled WGS sequence"/>
</dbReference>
<dbReference type="InterPro" id="IPR007203">
    <property type="entry name" value="ORMDL"/>
</dbReference>
<sequence>MDGSKALNYNVEWINDRGTWWFYLLMLGLSRWCCFLLGVNEEWAWSFVLISHSIITFWLVHWKTGSLLTWEDDSGKYDGMTYWEQIDDGVENTGNRKFLRIVPLVLFLLAYRYSTGWLTYVNLSFTLLVLVPKIRSFRQRAKRSSGSFEGIIKQAGFRSTKSNHKRGSSWGGDKCE</sequence>
<keyword evidence="3 5" id="KW-1133">Transmembrane helix</keyword>
<feature type="transmembrane region" description="Helical" evidence="5">
    <location>
        <begin position="44"/>
        <end position="62"/>
    </location>
</feature>
<dbReference type="OrthoDB" id="1932233at2759"/>
<feature type="transmembrane region" description="Helical" evidence="5">
    <location>
        <begin position="117"/>
        <end position="134"/>
    </location>
</feature>
<reference evidence="7" key="3">
    <citation type="submission" date="2016-03" db="UniProtKB">
        <authorList>
            <consortium name="EnsemblProtists"/>
        </authorList>
    </citation>
    <scope>IDENTIFICATION</scope>
</reference>
<keyword evidence="4 5" id="KW-0472">Membrane</keyword>
<dbReference type="PANTHER" id="PTHR12665">
    <property type="entry name" value="ORMDL PROTEINS"/>
    <property type="match status" value="1"/>
</dbReference>
<dbReference type="OMA" id="STHYTHF"/>
<evidence type="ECO:0000256" key="3">
    <source>
        <dbReference type="ARBA" id="ARBA00022989"/>
    </source>
</evidence>
<evidence type="ECO:0000313" key="6">
    <source>
        <dbReference type="EMBL" id="EKX38668.1"/>
    </source>
</evidence>
<proteinExistence type="predicted"/>
<accession>L1IQY2</accession>
<protein>
    <recommendedName>
        <fullName evidence="9">ORM1-like protein 3</fullName>
    </recommendedName>
</protein>
<feature type="transmembrane region" description="Helical" evidence="5">
    <location>
        <begin position="20"/>
        <end position="37"/>
    </location>
</feature>
<evidence type="ECO:0000313" key="8">
    <source>
        <dbReference type="Proteomes" id="UP000011087"/>
    </source>
</evidence>
<dbReference type="KEGG" id="gtt:GUITHDRAFT_96893"/>
<dbReference type="AlphaFoldDB" id="L1IQY2"/>
<reference evidence="6 8" key="1">
    <citation type="journal article" date="2012" name="Nature">
        <title>Algal genomes reveal evolutionary mosaicism and the fate of nucleomorphs.</title>
        <authorList>
            <consortium name="DOE Joint Genome Institute"/>
            <person name="Curtis B.A."/>
            <person name="Tanifuji G."/>
            <person name="Burki F."/>
            <person name="Gruber A."/>
            <person name="Irimia M."/>
            <person name="Maruyama S."/>
            <person name="Arias M.C."/>
            <person name="Ball S.G."/>
            <person name="Gile G.H."/>
            <person name="Hirakawa Y."/>
            <person name="Hopkins J.F."/>
            <person name="Kuo A."/>
            <person name="Rensing S.A."/>
            <person name="Schmutz J."/>
            <person name="Symeonidi A."/>
            <person name="Elias M."/>
            <person name="Eveleigh R.J."/>
            <person name="Herman E.K."/>
            <person name="Klute M.J."/>
            <person name="Nakayama T."/>
            <person name="Obornik M."/>
            <person name="Reyes-Prieto A."/>
            <person name="Armbrust E.V."/>
            <person name="Aves S.J."/>
            <person name="Beiko R.G."/>
            <person name="Coutinho P."/>
            <person name="Dacks J.B."/>
            <person name="Durnford D.G."/>
            <person name="Fast N.M."/>
            <person name="Green B.R."/>
            <person name="Grisdale C.J."/>
            <person name="Hempel F."/>
            <person name="Henrissat B."/>
            <person name="Hoppner M.P."/>
            <person name="Ishida K."/>
            <person name="Kim E."/>
            <person name="Koreny L."/>
            <person name="Kroth P.G."/>
            <person name="Liu Y."/>
            <person name="Malik S.B."/>
            <person name="Maier U.G."/>
            <person name="McRose D."/>
            <person name="Mock T."/>
            <person name="Neilson J.A."/>
            <person name="Onodera N.T."/>
            <person name="Poole A.M."/>
            <person name="Pritham E.J."/>
            <person name="Richards T.A."/>
            <person name="Rocap G."/>
            <person name="Roy S.W."/>
            <person name="Sarai C."/>
            <person name="Schaack S."/>
            <person name="Shirato S."/>
            <person name="Slamovits C.H."/>
            <person name="Spencer D.F."/>
            <person name="Suzuki S."/>
            <person name="Worden A.Z."/>
            <person name="Zauner S."/>
            <person name="Barry K."/>
            <person name="Bell C."/>
            <person name="Bharti A.K."/>
            <person name="Crow J.A."/>
            <person name="Grimwood J."/>
            <person name="Kramer R."/>
            <person name="Lindquist E."/>
            <person name="Lucas S."/>
            <person name="Salamov A."/>
            <person name="McFadden G.I."/>
            <person name="Lane C.E."/>
            <person name="Keeling P.J."/>
            <person name="Gray M.W."/>
            <person name="Grigoriev I.V."/>
            <person name="Archibald J.M."/>
        </authorList>
    </citation>
    <scope>NUCLEOTIDE SEQUENCE</scope>
    <source>
        <strain evidence="6 8">CCMP2712</strain>
    </source>
</reference>
<keyword evidence="2 5" id="KW-0812">Transmembrane</keyword>
<evidence type="ECO:0000256" key="5">
    <source>
        <dbReference type="SAM" id="Phobius"/>
    </source>
</evidence>
<evidence type="ECO:0000313" key="7">
    <source>
        <dbReference type="EnsemblProtists" id="EKX38668"/>
    </source>
</evidence>
<organism evidence="6">
    <name type="scientific">Guillardia theta (strain CCMP2712)</name>
    <name type="common">Cryptophyte</name>
    <dbReference type="NCBI Taxonomy" id="905079"/>
    <lineage>
        <taxon>Eukaryota</taxon>
        <taxon>Cryptophyceae</taxon>
        <taxon>Pyrenomonadales</taxon>
        <taxon>Geminigeraceae</taxon>
        <taxon>Guillardia</taxon>
    </lineage>
</organism>
<evidence type="ECO:0000256" key="4">
    <source>
        <dbReference type="ARBA" id="ARBA00023136"/>
    </source>
</evidence>
<dbReference type="EnsemblProtists" id="EKX38668">
    <property type="protein sequence ID" value="EKX38668"/>
    <property type="gene ID" value="GUITHDRAFT_96893"/>
</dbReference>
<keyword evidence="8" id="KW-1185">Reference proteome</keyword>
<gene>
    <name evidence="6" type="ORF">GUITHDRAFT_96893</name>
</gene>
<dbReference type="eggNOG" id="KOG3319">
    <property type="taxonomic scope" value="Eukaryota"/>
</dbReference>
<dbReference type="PaxDb" id="55529-EKX38668"/>
<evidence type="ECO:0008006" key="9">
    <source>
        <dbReference type="Google" id="ProtNLM"/>
    </source>
</evidence>
<dbReference type="STRING" id="905079.L1IQY2"/>
<dbReference type="RefSeq" id="XP_005825648.1">
    <property type="nucleotide sequence ID" value="XM_005825591.1"/>
</dbReference>
<dbReference type="GO" id="GO:0005789">
    <property type="term" value="C:endoplasmic reticulum membrane"/>
    <property type="evidence" value="ECO:0007669"/>
    <property type="project" value="InterPro"/>
</dbReference>
<name>L1IQY2_GUITC</name>
<comment type="subcellular location">
    <subcellularLocation>
        <location evidence="1">Membrane</location>
        <topology evidence="1">Multi-pass membrane protein</topology>
    </subcellularLocation>
</comment>
<evidence type="ECO:0000256" key="2">
    <source>
        <dbReference type="ARBA" id="ARBA00022692"/>
    </source>
</evidence>
<dbReference type="EMBL" id="JH993046">
    <property type="protein sequence ID" value="EKX38668.1"/>
    <property type="molecule type" value="Genomic_DNA"/>
</dbReference>
<dbReference type="GeneID" id="17295430"/>